<evidence type="ECO:0000313" key="2">
    <source>
        <dbReference type="EMBL" id="CRX38847.1"/>
    </source>
</evidence>
<name>A0A0H5DQM7_9BACT</name>
<reference evidence="3" key="1">
    <citation type="submission" date="2015-06" db="EMBL/GenBank/DDBJ databases">
        <authorList>
            <person name="Bertelli C."/>
        </authorList>
    </citation>
    <scope>NUCLEOTIDE SEQUENCE [LARGE SCALE GENOMIC DNA]</scope>
    <source>
        <strain evidence="3">CRIB-30</strain>
    </source>
</reference>
<organism evidence="2 3">
    <name type="scientific">Estrella lausannensis</name>
    <dbReference type="NCBI Taxonomy" id="483423"/>
    <lineage>
        <taxon>Bacteria</taxon>
        <taxon>Pseudomonadati</taxon>
        <taxon>Chlamydiota</taxon>
        <taxon>Chlamydiia</taxon>
        <taxon>Parachlamydiales</taxon>
        <taxon>Candidatus Criblamydiaceae</taxon>
        <taxon>Estrella</taxon>
    </lineage>
</organism>
<proteinExistence type="predicted"/>
<evidence type="ECO:0000313" key="3">
    <source>
        <dbReference type="Proteomes" id="UP000220251"/>
    </source>
</evidence>
<feature type="transmembrane region" description="Helical" evidence="1">
    <location>
        <begin position="125"/>
        <end position="141"/>
    </location>
</feature>
<gene>
    <name evidence="2" type="ORF">ELAC_1519</name>
</gene>
<sequence length="147" mass="16953">MKVMVRHGATALLVIFFLISLYYAGKAYTGLSTFFLAKEEAIADRVDWKVWEGSWGRYYLEGSYRFKADSKEFSGQTVLREPVFLNKQSAEVWIEKLRKIPQAVFYDRSSPDRSTLQRKIPMKEIFSASLLLIAIAYLVLLRKKAVA</sequence>
<keyword evidence="3" id="KW-1185">Reference proteome</keyword>
<protein>
    <submittedName>
        <fullName evidence="2">Putative membrane protein</fullName>
    </submittedName>
</protein>
<keyword evidence="1" id="KW-0812">Transmembrane</keyword>
<evidence type="ECO:0000256" key="1">
    <source>
        <dbReference type="SAM" id="Phobius"/>
    </source>
</evidence>
<accession>A0A0H5DQM7</accession>
<dbReference type="Proteomes" id="UP000220251">
    <property type="component" value="Unassembled WGS sequence"/>
</dbReference>
<keyword evidence="1" id="KW-0472">Membrane</keyword>
<feature type="transmembrane region" description="Helical" evidence="1">
    <location>
        <begin position="7"/>
        <end position="25"/>
    </location>
</feature>
<dbReference type="RefSeq" id="WP_098038709.1">
    <property type="nucleotide sequence ID" value="NZ_CWGJ01000025.1"/>
</dbReference>
<dbReference type="AlphaFoldDB" id="A0A0H5DQM7"/>
<dbReference type="EMBL" id="CWGJ01000025">
    <property type="protein sequence ID" value="CRX38847.1"/>
    <property type="molecule type" value="Genomic_DNA"/>
</dbReference>
<keyword evidence="1" id="KW-1133">Transmembrane helix</keyword>